<proteinExistence type="predicted"/>
<reference evidence="1" key="1">
    <citation type="journal article" date="2021" name="Proc. Natl. Acad. Sci. U.S.A.">
        <title>A Catalog of Tens of Thousands of Viruses from Human Metagenomes Reveals Hidden Associations with Chronic Diseases.</title>
        <authorList>
            <person name="Tisza M.J."/>
            <person name="Buck C.B."/>
        </authorList>
    </citation>
    <scope>NUCLEOTIDE SEQUENCE</scope>
    <source>
        <strain evidence="1">Cttma3</strain>
    </source>
</reference>
<organism evidence="1">
    <name type="scientific">Siphoviridae sp. cttma3</name>
    <dbReference type="NCBI Taxonomy" id="2825708"/>
    <lineage>
        <taxon>Viruses</taxon>
        <taxon>Duplodnaviria</taxon>
        <taxon>Heunggongvirae</taxon>
        <taxon>Uroviricota</taxon>
        <taxon>Caudoviricetes</taxon>
    </lineage>
</organism>
<name>A0A8S5V8K9_9CAUD</name>
<protein>
    <submittedName>
        <fullName evidence="1">Terminase small subunit</fullName>
    </submittedName>
</protein>
<dbReference type="EMBL" id="BK016222">
    <property type="protein sequence ID" value="DAG03030.1"/>
    <property type="molecule type" value="Genomic_DNA"/>
</dbReference>
<accession>A0A8S5V8K9</accession>
<sequence length="164" mass="18812">MAKFNEQIIKECKLWVSENGLMEYGGAKLKDFCSHFNIDSQTYYRWLENADFADAIKKGKECFKNGLERNVVSSLARSAIGYEYEQVSSEYYMEGKKKKLKKEVKKNVRVEPNVGAGIFLLTNLAPERWKNKQNTEHSGEVSTGLTVVVNNKEDANLIDKLKKF</sequence>
<evidence type="ECO:0000313" key="1">
    <source>
        <dbReference type="EMBL" id="DAG03030.1"/>
    </source>
</evidence>
<dbReference type="Gene3D" id="1.10.10.60">
    <property type="entry name" value="Homeodomain-like"/>
    <property type="match status" value="1"/>
</dbReference>